<feature type="compositionally biased region" description="Polar residues" evidence="5">
    <location>
        <begin position="146"/>
        <end position="165"/>
    </location>
</feature>
<dbReference type="Proteomes" id="UP001583193">
    <property type="component" value="Unassembled WGS sequence"/>
</dbReference>
<keyword evidence="2 6" id="KW-0812">Transmembrane</keyword>
<evidence type="ECO:0000256" key="5">
    <source>
        <dbReference type="SAM" id="MobiDB-lite"/>
    </source>
</evidence>
<evidence type="ECO:0000256" key="6">
    <source>
        <dbReference type="SAM" id="Phobius"/>
    </source>
</evidence>
<dbReference type="EMBL" id="JAVDPF010000003">
    <property type="protein sequence ID" value="KAL1884835.1"/>
    <property type="molecule type" value="Genomic_DNA"/>
</dbReference>
<keyword evidence="4 6" id="KW-0472">Membrane</keyword>
<evidence type="ECO:0008006" key="10">
    <source>
        <dbReference type="Google" id="ProtNLM"/>
    </source>
</evidence>
<reference evidence="8 9" key="1">
    <citation type="journal article" date="2024" name="IMA Fungus">
        <title>IMA Genome - F19 : A genome assembly and annotation guide to empower mycologists, including annotated draft genome sequences of Ceratocystis pirilliformis, Diaporthe australafricana, Fusarium ophioides, Paecilomyces lecythidis, and Sporothrix stenoceras.</title>
        <authorList>
            <person name="Aylward J."/>
            <person name="Wilson A.M."/>
            <person name="Visagie C.M."/>
            <person name="Spraker J."/>
            <person name="Barnes I."/>
            <person name="Buitendag C."/>
            <person name="Ceriani C."/>
            <person name="Del Mar Angel L."/>
            <person name="du Plessis D."/>
            <person name="Fuchs T."/>
            <person name="Gasser K."/>
            <person name="Kramer D."/>
            <person name="Li W."/>
            <person name="Munsamy K."/>
            <person name="Piso A."/>
            <person name="Price J.L."/>
            <person name="Sonnekus B."/>
            <person name="Thomas C."/>
            <person name="van der Nest A."/>
            <person name="van Dijk A."/>
            <person name="van Heerden A."/>
            <person name="van Vuuren N."/>
            <person name="Yilmaz N."/>
            <person name="Duong T.A."/>
            <person name="van der Merwe N.A."/>
            <person name="Wingfield M.J."/>
            <person name="Wingfield B.D."/>
        </authorList>
    </citation>
    <scope>NUCLEOTIDE SEQUENCE [LARGE SCALE GENOMIC DNA]</scope>
    <source>
        <strain evidence="8 9">CMW 18167</strain>
    </source>
</reference>
<accession>A0ABR3YA27</accession>
<feature type="chain" id="PRO_5047483442" description="Mid2 domain-containing protein" evidence="7">
    <location>
        <begin position="20"/>
        <end position="279"/>
    </location>
</feature>
<feature type="region of interest" description="Disordered" evidence="5">
    <location>
        <begin position="146"/>
        <end position="185"/>
    </location>
</feature>
<evidence type="ECO:0000256" key="4">
    <source>
        <dbReference type="ARBA" id="ARBA00023136"/>
    </source>
</evidence>
<evidence type="ECO:0000256" key="3">
    <source>
        <dbReference type="ARBA" id="ARBA00022989"/>
    </source>
</evidence>
<evidence type="ECO:0000256" key="1">
    <source>
        <dbReference type="ARBA" id="ARBA00004167"/>
    </source>
</evidence>
<keyword evidence="9" id="KW-1185">Reference proteome</keyword>
<evidence type="ECO:0000256" key="7">
    <source>
        <dbReference type="SAM" id="SignalP"/>
    </source>
</evidence>
<proteinExistence type="predicted"/>
<evidence type="ECO:0000313" key="8">
    <source>
        <dbReference type="EMBL" id="KAL1884835.1"/>
    </source>
</evidence>
<keyword evidence="7" id="KW-0732">Signal</keyword>
<dbReference type="PANTHER" id="PTHR15549">
    <property type="entry name" value="PAIRED IMMUNOGLOBULIN-LIKE TYPE 2 RECEPTOR"/>
    <property type="match status" value="1"/>
</dbReference>
<gene>
    <name evidence="8" type="ORF">Plec18167_001490</name>
</gene>
<dbReference type="PANTHER" id="PTHR15549:SF26">
    <property type="entry name" value="AXIAL BUDDING PATTERN PROTEIN 2-RELATED"/>
    <property type="match status" value="1"/>
</dbReference>
<comment type="caution">
    <text evidence="8">The sequence shown here is derived from an EMBL/GenBank/DDBJ whole genome shotgun (WGS) entry which is preliminary data.</text>
</comment>
<dbReference type="InterPro" id="IPR051694">
    <property type="entry name" value="Immunoregulatory_rcpt-like"/>
</dbReference>
<keyword evidence="3 6" id="KW-1133">Transmembrane helix</keyword>
<organism evidence="8 9">
    <name type="scientific">Paecilomyces lecythidis</name>
    <dbReference type="NCBI Taxonomy" id="3004212"/>
    <lineage>
        <taxon>Eukaryota</taxon>
        <taxon>Fungi</taxon>
        <taxon>Dikarya</taxon>
        <taxon>Ascomycota</taxon>
        <taxon>Pezizomycotina</taxon>
        <taxon>Eurotiomycetes</taxon>
        <taxon>Eurotiomycetidae</taxon>
        <taxon>Eurotiales</taxon>
        <taxon>Thermoascaceae</taxon>
        <taxon>Paecilomyces</taxon>
    </lineage>
</organism>
<evidence type="ECO:0000256" key="2">
    <source>
        <dbReference type="ARBA" id="ARBA00022692"/>
    </source>
</evidence>
<protein>
    <recommendedName>
        <fullName evidence="10">Mid2 domain-containing protein</fullName>
    </recommendedName>
</protein>
<feature type="compositionally biased region" description="Low complexity" evidence="5">
    <location>
        <begin position="166"/>
        <end position="185"/>
    </location>
</feature>
<feature type="transmembrane region" description="Helical" evidence="6">
    <location>
        <begin position="191"/>
        <end position="213"/>
    </location>
</feature>
<sequence length="279" mass="30683">MDVWYRILLFIFFVKTICAQTAQSYWTVPDGQLPDFQQTFKNQQVLPIAWNGWDSDWTGEYLEGLSIVDLWVTSFNYDQYPYSQLLHENIDISKAGTYTWTIDINSTALGATAEYVLRFKPPLKTYNISSGSLSSSGFIILPETSNANPTTSARPAKQSTISTTNSATGLTSTPTATGSSGSSSLDGRTKAGIAVGCVLGGIAVGSLLIFALWRFKRKKRPSPADGVLTEHNEAPKGMIYTPQQSDDPPREYKPVQKCASEASERYFLGEVAELPTGRY</sequence>
<name>A0ABR3YA27_9EURO</name>
<comment type="subcellular location">
    <subcellularLocation>
        <location evidence="1">Membrane</location>
        <topology evidence="1">Single-pass membrane protein</topology>
    </subcellularLocation>
</comment>
<feature type="signal peptide" evidence="7">
    <location>
        <begin position="1"/>
        <end position="19"/>
    </location>
</feature>
<evidence type="ECO:0000313" key="9">
    <source>
        <dbReference type="Proteomes" id="UP001583193"/>
    </source>
</evidence>